<evidence type="ECO:0000256" key="5">
    <source>
        <dbReference type="ARBA" id="ARBA00023136"/>
    </source>
</evidence>
<keyword evidence="2" id="KW-0813">Transport</keyword>
<evidence type="ECO:0000256" key="1">
    <source>
        <dbReference type="ARBA" id="ARBA00004141"/>
    </source>
</evidence>
<gene>
    <name evidence="7" type="ORF">BTW10_06745</name>
</gene>
<evidence type="ECO:0000313" key="8">
    <source>
        <dbReference type="Proteomes" id="UP000186806"/>
    </source>
</evidence>
<feature type="transmembrane region" description="Helical" evidence="6">
    <location>
        <begin position="336"/>
        <end position="353"/>
    </location>
</feature>
<evidence type="ECO:0000256" key="4">
    <source>
        <dbReference type="ARBA" id="ARBA00022989"/>
    </source>
</evidence>
<dbReference type="CDD" id="cd01115">
    <property type="entry name" value="SLC13_permease"/>
    <property type="match status" value="1"/>
</dbReference>
<name>A0A1Q8TED3_9GAMM</name>
<dbReference type="GO" id="GO:0015141">
    <property type="term" value="F:succinate transmembrane transporter activity"/>
    <property type="evidence" value="ECO:0007669"/>
    <property type="project" value="UniProtKB-ARBA"/>
</dbReference>
<evidence type="ECO:0000313" key="7">
    <source>
        <dbReference type="EMBL" id="OLO11988.1"/>
    </source>
</evidence>
<keyword evidence="4 6" id="KW-1133">Transmembrane helix</keyword>
<feature type="transmembrane region" description="Helical" evidence="6">
    <location>
        <begin position="131"/>
        <end position="156"/>
    </location>
</feature>
<comment type="caution">
    <text evidence="7">The sequence shown here is derived from an EMBL/GenBank/DDBJ whole genome shotgun (WGS) entry which is preliminary data.</text>
</comment>
<dbReference type="STRING" id="223900.GCA_000821045_02243"/>
<dbReference type="GO" id="GO:0005886">
    <property type="term" value="C:plasma membrane"/>
    <property type="evidence" value="ECO:0007669"/>
    <property type="project" value="TreeGrafter"/>
</dbReference>
<protein>
    <submittedName>
        <fullName evidence="7">Anion transporter</fullName>
    </submittedName>
</protein>
<keyword evidence="8" id="KW-1185">Reference proteome</keyword>
<comment type="subcellular location">
    <subcellularLocation>
        <location evidence="1">Membrane</location>
        <topology evidence="1">Multi-pass membrane protein</topology>
    </subcellularLocation>
</comment>
<evidence type="ECO:0000256" key="6">
    <source>
        <dbReference type="SAM" id="Phobius"/>
    </source>
</evidence>
<feature type="transmembrane region" description="Helical" evidence="6">
    <location>
        <begin position="456"/>
        <end position="480"/>
    </location>
</feature>
<dbReference type="PROSITE" id="PS01271">
    <property type="entry name" value="NA_SULFATE"/>
    <property type="match status" value="1"/>
</dbReference>
<dbReference type="InterPro" id="IPR001898">
    <property type="entry name" value="SLC13A/DASS"/>
</dbReference>
<feature type="transmembrane region" description="Helical" evidence="6">
    <location>
        <begin position="92"/>
        <end position="111"/>
    </location>
</feature>
<dbReference type="InterPro" id="IPR031312">
    <property type="entry name" value="Na/sul_symport_CS"/>
</dbReference>
<dbReference type="PANTHER" id="PTHR10283:SF82">
    <property type="entry name" value="SOLUTE CARRIER FAMILY 13 MEMBER 2"/>
    <property type="match status" value="1"/>
</dbReference>
<reference evidence="7 8" key="1">
    <citation type="submission" date="2016-12" db="EMBL/GenBank/DDBJ databases">
        <title>Draft genome sequences of strains Salinicola socius SMB35, Salinicola sp. MH3R3-1 and Chromohalobacter sp. SMB17 from the Verkhnekamsk potash mining region of Russia.</title>
        <authorList>
            <person name="Mavrodi D.V."/>
            <person name="Olsson B.E."/>
            <person name="Korsakova E.S."/>
            <person name="Pyankova A."/>
            <person name="Mavrodi O.V."/>
            <person name="Plotnikova E.G."/>
        </authorList>
    </citation>
    <scope>NUCLEOTIDE SEQUENCE [LARGE SCALE GENOMIC DNA]</scope>
    <source>
        <strain evidence="7 8">SMB17</strain>
    </source>
</reference>
<dbReference type="Proteomes" id="UP000186806">
    <property type="component" value="Unassembled WGS sequence"/>
</dbReference>
<feature type="transmembrane region" description="Helical" evidence="6">
    <location>
        <begin position="176"/>
        <end position="197"/>
    </location>
</feature>
<feature type="transmembrane region" description="Helical" evidence="6">
    <location>
        <begin position="218"/>
        <end position="240"/>
    </location>
</feature>
<accession>A0A1Q8TED3</accession>
<evidence type="ECO:0000256" key="2">
    <source>
        <dbReference type="ARBA" id="ARBA00022448"/>
    </source>
</evidence>
<dbReference type="RefSeq" id="WP_075368743.1">
    <property type="nucleotide sequence ID" value="NZ_MSDQ01000015.1"/>
</dbReference>
<feature type="transmembrane region" description="Helical" evidence="6">
    <location>
        <begin position="47"/>
        <end position="72"/>
    </location>
</feature>
<sequence>MSEETHDKRGLSASQIGLWLGPLWIILCLVIPAPAGMSSPAWACVGFALLMATWWATEAIPIPATSLLPMVLAPVLGIDELDAVAASYADPIIYLFLGGFLLGIAMQRWNLHRRIALKVLSIVGQKPRQQIAGFMIATGFISMWVSNTATSIMMLPIGMSVVSLLGDGDSREVSRYATALLLAIAYSASIGGVATLIGTPPNALLAGYLSGEGIDIGFAQWMTIGLPVSIVMMAVTWWWLTYKGFDLQQSDDGGEMIRRELESLGPMTSAERRVGLIFLIAAATWMLRPLLNQVGLDWLSDTTIALTAGIGLFLVPSGDKTRGALLDWDSAKELPWGVLLLFGGGLALAGMIKSSGLAEWIAQQLSIFSVFPLLMLVGIIVLVIIFLTEVTSNTATAAAFLPLLGALAISLDMDPLLITVPAAIAASCAFMMPVATPPNAIVFATGHMKIQSMIRAGLLLNIVGTLLITLITVSLLRLLWA</sequence>
<feature type="transmembrane region" description="Helical" evidence="6">
    <location>
        <begin position="416"/>
        <end position="436"/>
    </location>
</feature>
<feature type="transmembrane region" description="Helical" evidence="6">
    <location>
        <begin position="16"/>
        <end position="35"/>
    </location>
</feature>
<dbReference type="PANTHER" id="PTHR10283">
    <property type="entry name" value="SOLUTE CARRIER FAMILY 13 MEMBER"/>
    <property type="match status" value="1"/>
</dbReference>
<dbReference type="Pfam" id="PF00939">
    <property type="entry name" value="Na_sulph_symp"/>
    <property type="match status" value="1"/>
</dbReference>
<dbReference type="NCBIfam" id="TIGR00785">
    <property type="entry name" value="dass"/>
    <property type="match status" value="1"/>
</dbReference>
<dbReference type="EMBL" id="MSDQ01000015">
    <property type="protein sequence ID" value="OLO11988.1"/>
    <property type="molecule type" value="Genomic_DNA"/>
</dbReference>
<organism evidence="7 8">
    <name type="scientific">Chromohalobacter japonicus</name>
    <dbReference type="NCBI Taxonomy" id="223900"/>
    <lineage>
        <taxon>Bacteria</taxon>
        <taxon>Pseudomonadati</taxon>
        <taxon>Pseudomonadota</taxon>
        <taxon>Gammaproteobacteria</taxon>
        <taxon>Oceanospirillales</taxon>
        <taxon>Halomonadaceae</taxon>
        <taxon>Chromohalobacter</taxon>
    </lineage>
</organism>
<proteinExistence type="predicted"/>
<feature type="transmembrane region" description="Helical" evidence="6">
    <location>
        <begin position="365"/>
        <end position="387"/>
    </location>
</feature>
<keyword evidence="5 6" id="KW-0472">Membrane</keyword>
<keyword evidence="3 6" id="KW-0812">Transmembrane</keyword>
<dbReference type="AlphaFoldDB" id="A0A1Q8TED3"/>
<evidence type="ECO:0000256" key="3">
    <source>
        <dbReference type="ARBA" id="ARBA00022692"/>
    </source>
</evidence>
<feature type="transmembrane region" description="Helical" evidence="6">
    <location>
        <begin position="274"/>
        <end position="291"/>
    </location>
</feature>